<evidence type="ECO:0000256" key="1">
    <source>
        <dbReference type="ARBA" id="ARBA00004533"/>
    </source>
</evidence>
<accession>A0A3E0EP85</accession>
<keyword evidence="3" id="KW-0997">Cell inner membrane</keyword>
<keyword evidence="6" id="KW-0012">Acyltransferase</keyword>
<comment type="caution">
    <text evidence="8">The sequence shown here is derived from an EMBL/GenBank/DDBJ whole genome shotgun (WGS) entry which is preliminary data.</text>
</comment>
<dbReference type="PIRSF" id="PIRSF026649">
    <property type="entry name" value="MsbB"/>
    <property type="match status" value="1"/>
</dbReference>
<evidence type="ECO:0000313" key="9">
    <source>
        <dbReference type="Proteomes" id="UP000257136"/>
    </source>
</evidence>
<evidence type="ECO:0000256" key="4">
    <source>
        <dbReference type="ARBA" id="ARBA00022679"/>
    </source>
</evidence>
<proteinExistence type="predicted"/>
<evidence type="ECO:0000256" key="2">
    <source>
        <dbReference type="ARBA" id="ARBA00022475"/>
    </source>
</evidence>
<dbReference type="EMBL" id="QUNI01000004">
    <property type="protein sequence ID" value="REG99540.1"/>
    <property type="molecule type" value="Genomic_DNA"/>
</dbReference>
<comment type="subcellular location">
    <subcellularLocation>
        <location evidence="1">Cell inner membrane</location>
    </subcellularLocation>
</comment>
<dbReference type="PANTHER" id="PTHR30606">
    <property type="entry name" value="LIPID A BIOSYNTHESIS LAUROYL ACYLTRANSFERASE"/>
    <property type="match status" value="1"/>
</dbReference>
<reference evidence="8 9" key="1">
    <citation type="submission" date="2018-08" db="EMBL/GenBank/DDBJ databases">
        <title>Genomic Encyclopedia of Archaeal and Bacterial Type Strains, Phase II (KMG-II): from individual species to whole genera.</title>
        <authorList>
            <person name="Goeker M."/>
        </authorList>
    </citation>
    <scope>NUCLEOTIDE SEQUENCE [LARGE SCALE GENOMIC DNA]</scope>
    <source>
        <strain evidence="8 9">DSM 100880</strain>
    </source>
</reference>
<dbReference type="GO" id="GO:0005886">
    <property type="term" value="C:plasma membrane"/>
    <property type="evidence" value="ECO:0007669"/>
    <property type="project" value="UniProtKB-SubCell"/>
</dbReference>
<keyword evidence="9" id="KW-1185">Reference proteome</keyword>
<keyword evidence="5 7" id="KW-0472">Membrane</keyword>
<evidence type="ECO:0000256" key="7">
    <source>
        <dbReference type="SAM" id="Phobius"/>
    </source>
</evidence>
<keyword evidence="7" id="KW-0812">Transmembrane</keyword>
<evidence type="ECO:0000256" key="5">
    <source>
        <dbReference type="ARBA" id="ARBA00023136"/>
    </source>
</evidence>
<dbReference type="PANTHER" id="PTHR30606:SF10">
    <property type="entry name" value="PHOSPHATIDYLINOSITOL MANNOSIDE ACYLTRANSFERASE"/>
    <property type="match status" value="1"/>
</dbReference>
<protein>
    <submittedName>
        <fullName evidence="8">KDO2-lipid IV(A) lauroyltransferase</fullName>
    </submittedName>
</protein>
<gene>
    <name evidence="8" type="ORF">C8P67_104158</name>
</gene>
<dbReference type="GO" id="GO:0009247">
    <property type="term" value="P:glycolipid biosynthetic process"/>
    <property type="evidence" value="ECO:0007669"/>
    <property type="project" value="UniProtKB-ARBA"/>
</dbReference>
<dbReference type="Proteomes" id="UP000257136">
    <property type="component" value="Unassembled WGS sequence"/>
</dbReference>
<sequence length="293" mass="35006">MQYIIYLLAYPLIWGISMLPFRLLYLTSDLVYFVTYRIIGYRKKTVRKNLALALPNLSDKERLNIEIKFYHHMCDMFLEMVKTMNISKEEICKRFVFKNIEMYKEIEKQGKSVAIICSHYASYEWIISMNYYSDFVAYGIYKQLKNPYFDKLVHKIRSRFNAKLITTRQTVPTIINNNKNNILALYGFASDQSPKAKGALHWSTFMGIEVPVYVGAEMLSKRYNMNLLYLNTKKVKRGHYEATLELLSDNAKDVPDFELTNQYLHLLEKQIYEAPEFYLWTHKRWKYRREESI</sequence>
<organism evidence="8 9">
    <name type="scientific">Flavobacterium aquicola</name>
    <dbReference type="NCBI Taxonomy" id="1682742"/>
    <lineage>
        <taxon>Bacteria</taxon>
        <taxon>Pseudomonadati</taxon>
        <taxon>Bacteroidota</taxon>
        <taxon>Flavobacteriia</taxon>
        <taxon>Flavobacteriales</taxon>
        <taxon>Flavobacteriaceae</taxon>
        <taxon>Flavobacterium</taxon>
    </lineage>
</organism>
<keyword evidence="7" id="KW-1133">Transmembrane helix</keyword>
<dbReference type="CDD" id="cd07984">
    <property type="entry name" value="LPLAT_LABLAT-like"/>
    <property type="match status" value="1"/>
</dbReference>
<dbReference type="OrthoDB" id="9801955at2"/>
<feature type="transmembrane region" description="Helical" evidence="7">
    <location>
        <begin position="12"/>
        <end position="34"/>
    </location>
</feature>
<evidence type="ECO:0000256" key="3">
    <source>
        <dbReference type="ARBA" id="ARBA00022519"/>
    </source>
</evidence>
<dbReference type="InterPro" id="IPR004960">
    <property type="entry name" value="LipA_acyltrans"/>
</dbReference>
<dbReference type="AlphaFoldDB" id="A0A3E0EP85"/>
<dbReference type="RefSeq" id="WP_115812275.1">
    <property type="nucleotide sequence ID" value="NZ_QUNI01000004.1"/>
</dbReference>
<dbReference type="Pfam" id="PF03279">
    <property type="entry name" value="Lip_A_acyltrans"/>
    <property type="match status" value="1"/>
</dbReference>
<evidence type="ECO:0000256" key="6">
    <source>
        <dbReference type="ARBA" id="ARBA00023315"/>
    </source>
</evidence>
<name>A0A3E0EP85_9FLAO</name>
<dbReference type="GO" id="GO:0016746">
    <property type="term" value="F:acyltransferase activity"/>
    <property type="evidence" value="ECO:0007669"/>
    <property type="project" value="UniProtKB-KW"/>
</dbReference>
<evidence type="ECO:0000313" key="8">
    <source>
        <dbReference type="EMBL" id="REG99540.1"/>
    </source>
</evidence>
<keyword evidence="4 8" id="KW-0808">Transferase</keyword>
<keyword evidence="2" id="KW-1003">Cell membrane</keyword>